<keyword evidence="1" id="KW-0677">Repeat</keyword>
<keyword evidence="3" id="KW-0727">SH2 domain</keyword>
<dbReference type="Pfam" id="PF00017">
    <property type="entry name" value="SH2"/>
    <property type="match status" value="1"/>
</dbReference>
<reference evidence="5" key="1">
    <citation type="submission" date="2021-02" db="EMBL/GenBank/DDBJ databases">
        <authorList>
            <person name="Nowell W R."/>
        </authorList>
    </citation>
    <scope>NUCLEOTIDE SEQUENCE</scope>
</reference>
<evidence type="ECO:0000259" key="4">
    <source>
        <dbReference type="PROSITE" id="PS50001"/>
    </source>
</evidence>
<dbReference type="OrthoDB" id="2412973at2759"/>
<dbReference type="EMBL" id="CAJNOW010002491">
    <property type="protein sequence ID" value="CAF1352974.1"/>
    <property type="molecule type" value="Genomic_DNA"/>
</dbReference>
<dbReference type="PROSITE" id="PS50001">
    <property type="entry name" value="SH2"/>
    <property type="match status" value="1"/>
</dbReference>
<proteinExistence type="predicted"/>
<comment type="caution">
    <text evidence="5">The sequence shown here is derived from an EMBL/GenBank/DDBJ whole genome shotgun (WGS) entry which is preliminary data.</text>
</comment>
<name>A0A815HEQ5_9BILA</name>
<dbReference type="SUPFAM" id="SSF55550">
    <property type="entry name" value="SH2 domain"/>
    <property type="match status" value="1"/>
</dbReference>
<dbReference type="InterPro" id="IPR036770">
    <property type="entry name" value="Ankyrin_rpt-contain_sf"/>
</dbReference>
<evidence type="ECO:0000256" key="3">
    <source>
        <dbReference type="PROSITE-ProRule" id="PRU00191"/>
    </source>
</evidence>
<evidence type="ECO:0000313" key="6">
    <source>
        <dbReference type="Proteomes" id="UP000663834"/>
    </source>
</evidence>
<dbReference type="InterPro" id="IPR000980">
    <property type="entry name" value="SH2"/>
</dbReference>
<dbReference type="InterPro" id="IPR002110">
    <property type="entry name" value="Ankyrin_rpt"/>
</dbReference>
<evidence type="ECO:0000256" key="2">
    <source>
        <dbReference type="ARBA" id="ARBA00023043"/>
    </source>
</evidence>
<organism evidence="5 6">
    <name type="scientific">Rotaria magnacalcarata</name>
    <dbReference type="NCBI Taxonomy" id="392030"/>
    <lineage>
        <taxon>Eukaryota</taxon>
        <taxon>Metazoa</taxon>
        <taxon>Spiralia</taxon>
        <taxon>Gnathifera</taxon>
        <taxon>Rotifera</taxon>
        <taxon>Eurotatoria</taxon>
        <taxon>Bdelloidea</taxon>
        <taxon>Philodinida</taxon>
        <taxon>Philodinidae</taxon>
        <taxon>Rotaria</taxon>
    </lineage>
</organism>
<protein>
    <recommendedName>
        <fullName evidence="4">SH2 domain-containing protein</fullName>
    </recommendedName>
</protein>
<gene>
    <name evidence="5" type="ORF">KQP761_LOCUS7331</name>
</gene>
<dbReference type="SUPFAM" id="SSF48403">
    <property type="entry name" value="Ankyrin repeat"/>
    <property type="match status" value="1"/>
</dbReference>
<dbReference type="InterPro" id="IPR036860">
    <property type="entry name" value="SH2_dom_sf"/>
</dbReference>
<evidence type="ECO:0000313" key="5">
    <source>
        <dbReference type="EMBL" id="CAF1352974.1"/>
    </source>
</evidence>
<evidence type="ECO:0000256" key="1">
    <source>
        <dbReference type="ARBA" id="ARBA00022737"/>
    </source>
</evidence>
<dbReference type="PANTHER" id="PTHR24171:SF9">
    <property type="entry name" value="ANKYRIN REPEAT DOMAIN-CONTAINING PROTEIN 39"/>
    <property type="match status" value="1"/>
</dbReference>
<feature type="domain" description="SH2" evidence="4">
    <location>
        <begin position="44"/>
        <end position="139"/>
    </location>
</feature>
<dbReference type="Pfam" id="PF12796">
    <property type="entry name" value="Ank_2"/>
    <property type="match status" value="1"/>
</dbReference>
<dbReference type="SMART" id="SM00252">
    <property type="entry name" value="SH2"/>
    <property type="match status" value="1"/>
</dbReference>
<accession>A0A815HEQ5</accession>
<dbReference type="Gene3D" id="1.25.40.20">
    <property type="entry name" value="Ankyrin repeat-containing domain"/>
    <property type="match status" value="1"/>
</dbReference>
<dbReference type="Gene3D" id="3.30.505.10">
    <property type="entry name" value="SH2 domain"/>
    <property type="match status" value="1"/>
</dbReference>
<dbReference type="AlphaFoldDB" id="A0A815HEQ5"/>
<dbReference type="Proteomes" id="UP000663834">
    <property type="component" value="Unassembled WGS sequence"/>
</dbReference>
<dbReference type="PANTHER" id="PTHR24171">
    <property type="entry name" value="ANKYRIN REPEAT DOMAIN-CONTAINING PROTEIN 39-RELATED"/>
    <property type="match status" value="1"/>
</dbReference>
<keyword evidence="2" id="KW-0040">ANK repeat</keyword>
<sequence length="510" mass="57619">MNASSFNSNEQEQSVTNLVKIHSLSQLLKRDREQLLTQSRSIAYYHPHIDRDKAEQFLRAKYTRYKRDGLFLLRDCTTSPHDFSLSLVCGDKCYHYKIQLIYDIYFSIDLGPQIAGIESVISYYQQLSDGLACILSNDFVQGQPPPTAVRRFGSTNTLHRACKQGNFDIVKKILSPETLLIKAGAHVLSRDTNGATALHKAAAGNRPSTLLILIAEGFADYEELLLDCGAPLRPRTDQGKTPLDLAEEVKSEESISLLRDYIVPPAESRRSDWLHDQPKFDHLGSITDYFSTALASDGNLDRGALKNGNRLFKDHFVFNISITRDYMKRKISAKCRAQMKKSVTYQIHMIINVNRPADILEASCQCVAGKGDRAACKRVAALCFALLDYDTNQMYEACTERLQQWHQPTRKSTNPMNILDIKFTHLQHNKTEEDKPKYLKFLQSDIYIPEATTTLQQLLIKYDQQNIAAASILLTQQVIAARIPLPSRVITQVPLPPSLLQNPASTQARQ</sequence>